<dbReference type="OrthoDB" id="60477at2759"/>
<feature type="domain" description="Tubulin--tyrosine ligase-like protein 12 SET-like" evidence="1">
    <location>
        <begin position="70"/>
        <end position="236"/>
    </location>
</feature>
<name>E9FRH2_DAPPU</name>
<dbReference type="KEGG" id="dpx:DAPPUDRAFT_310030"/>
<dbReference type="PANTHER" id="PTHR46088:SF1">
    <property type="entry name" value="TUBULIN--TYROSINE LIGASE-LIKE PROTEIN 12"/>
    <property type="match status" value="1"/>
</dbReference>
<evidence type="ECO:0000313" key="2">
    <source>
        <dbReference type="EMBL" id="EFX90165.1"/>
    </source>
</evidence>
<dbReference type="Gene3D" id="3.30.470.20">
    <property type="entry name" value="ATP-grasp fold, B domain"/>
    <property type="match status" value="1"/>
</dbReference>
<dbReference type="InParanoid" id="E9FRH2"/>
<evidence type="ECO:0000313" key="3">
    <source>
        <dbReference type="Proteomes" id="UP000000305"/>
    </source>
</evidence>
<dbReference type="InterPro" id="IPR004344">
    <property type="entry name" value="TTL/TTLL_fam"/>
</dbReference>
<dbReference type="EMBL" id="GL732523">
    <property type="protein sequence ID" value="EFX90165.1"/>
    <property type="molecule type" value="Genomic_DNA"/>
</dbReference>
<protein>
    <recommendedName>
        <fullName evidence="1">Tubulin--tyrosine ligase-like protein 12 SET-like domain-containing protein</fullName>
    </recommendedName>
</protein>
<dbReference type="PANTHER" id="PTHR46088">
    <property type="entry name" value="TUBULIN--TYROSINE LIGASE-LIKE PROTEIN 12"/>
    <property type="match status" value="1"/>
</dbReference>
<proteinExistence type="predicted"/>
<dbReference type="AlphaFoldDB" id="E9FRH2"/>
<accession>E9FRH2</accession>
<dbReference type="eggNOG" id="KOG2155">
    <property type="taxonomic scope" value="Eukaryota"/>
</dbReference>
<dbReference type="HOGENOM" id="CLU_018324_0_0_1"/>
<evidence type="ECO:0000259" key="1">
    <source>
        <dbReference type="Pfam" id="PF25556"/>
    </source>
</evidence>
<dbReference type="OMA" id="WTPDCKR"/>
<dbReference type="Pfam" id="PF03133">
    <property type="entry name" value="TTL"/>
    <property type="match status" value="1"/>
</dbReference>
<dbReference type="InterPro" id="IPR057954">
    <property type="entry name" value="SET_TTL12"/>
</dbReference>
<dbReference type="Proteomes" id="UP000000305">
    <property type="component" value="Unassembled WGS sequence"/>
</dbReference>
<keyword evidence="3" id="KW-1185">Reference proteome</keyword>
<sequence length="638" mass="74359">MSSLELADGLEGLKSFIALHQAQLKSSGVPEIYWETLYWKLKNSIFDAGECFSLAQIDEDDNFVSNAFNKWKVLVTCSGGVVAADRKHIYLVDHAWTFRPDQVRSHLLNITGLLARMCNLMDVAYSDDSDNIEEIVKKVMANMWKYSQTYSIGNQNLEAEERLPIWYILDEFGSRIQHSDHPAVRLVPFFFMSEQATYSIMFPLSDLDENDEVTRDFVEGSGADEISRSALLHPWSEEFSQEFLASVDLEQVEPSPDYFSASRMTETLPNADIEIPDLPSDRPIRTYVEYVFIRDYLKHPRFQLVDNSDEAEILWLSSHFKDFKQLSENFPFKRINQFPCEHLLTVKDLLCVIARRSSNSLSSKREILENEPSWLPTTFNLKTELPKLVAYFLAQEKLGTPNYWIIKPWNLARSMDTHITDNLDMILRLAVSGPKICQRYIERPVLFYREDVNAKVKFDLRYIILLSSTEPLKAYVYQRFWIRFANKPFDLDHFDEYERHFTVMNYSPTNLHQMFCHDFIRYFEEQNPGQEWCKVEKRIFAMLSSLLKSSVEKKDKNVPHIPAAPQSRAMYAVDLMLAWTDNVLDGDDSGPSIQPMLLEVNWAPDCKRACVYYKEFFDDVFSVLFLDETEGKHVHLLE</sequence>
<gene>
    <name evidence="2" type="ORF">DAPPUDRAFT_310030</name>
</gene>
<dbReference type="GO" id="GO:0005737">
    <property type="term" value="C:cytoplasm"/>
    <property type="evidence" value="ECO:0000318"/>
    <property type="project" value="GO_Central"/>
</dbReference>
<dbReference type="Pfam" id="PF25556">
    <property type="entry name" value="SET_TTL"/>
    <property type="match status" value="1"/>
</dbReference>
<dbReference type="InterPro" id="IPR027749">
    <property type="entry name" value="TTLL12"/>
</dbReference>
<dbReference type="FunCoup" id="E9FRH2">
    <property type="interactions" value="1665"/>
</dbReference>
<organism evidence="2 3">
    <name type="scientific">Daphnia pulex</name>
    <name type="common">Water flea</name>
    <dbReference type="NCBI Taxonomy" id="6669"/>
    <lineage>
        <taxon>Eukaryota</taxon>
        <taxon>Metazoa</taxon>
        <taxon>Ecdysozoa</taxon>
        <taxon>Arthropoda</taxon>
        <taxon>Crustacea</taxon>
        <taxon>Branchiopoda</taxon>
        <taxon>Diplostraca</taxon>
        <taxon>Cladocera</taxon>
        <taxon>Anomopoda</taxon>
        <taxon>Daphniidae</taxon>
        <taxon>Daphnia</taxon>
    </lineage>
</organism>
<dbReference type="PhylomeDB" id="E9FRH2"/>
<dbReference type="STRING" id="6669.E9FRH2"/>
<reference evidence="2 3" key="1">
    <citation type="journal article" date="2011" name="Science">
        <title>The ecoresponsive genome of Daphnia pulex.</title>
        <authorList>
            <person name="Colbourne J.K."/>
            <person name="Pfrender M.E."/>
            <person name="Gilbert D."/>
            <person name="Thomas W.K."/>
            <person name="Tucker A."/>
            <person name="Oakley T.H."/>
            <person name="Tokishita S."/>
            <person name="Aerts A."/>
            <person name="Arnold G.J."/>
            <person name="Basu M.K."/>
            <person name="Bauer D.J."/>
            <person name="Caceres C.E."/>
            <person name="Carmel L."/>
            <person name="Casola C."/>
            <person name="Choi J.H."/>
            <person name="Detter J.C."/>
            <person name="Dong Q."/>
            <person name="Dusheyko S."/>
            <person name="Eads B.D."/>
            <person name="Frohlich T."/>
            <person name="Geiler-Samerotte K.A."/>
            <person name="Gerlach D."/>
            <person name="Hatcher P."/>
            <person name="Jogdeo S."/>
            <person name="Krijgsveld J."/>
            <person name="Kriventseva E.V."/>
            <person name="Kultz D."/>
            <person name="Laforsch C."/>
            <person name="Lindquist E."/>
            <person name="Lopez J."/>
            <person name="Manak J.R."/>
            <person name="Muller J."/>
            <person name="Pangilinan J."/>
            <person name="Patwardhan R.P."/>
            <person name="Pitluck S."/>
            <person name="Pritham E.J."/>
            <person name="Rechtsteiner A."/>
            <person name="Rho M."/>
            <person name="Rogozin I.B."/>
            <person name="Sakarya O."/>
            <person name="Salamov A."/>
            <person name="Schaack S."/>
            <person name="Shapiro H."/>
            <person name="Shiga Y."/>
            <person name="Skalitzky C."/>
            <person name="Smith Z."/>
            <person name="Souvorov A."/>
            <person name="Sung W."/>
            <person name="Tang Z."/>
            <person name="Tsuchiya D."/>
            <person name="Tu H."/>
            <person name="Vos H."/>
            <person name="Wang M."/>
            <person name="Wolf Y.I."/>
            <person name="Yamagata H."/>
            <person name="Yamada T."/>
            <person name="Ye Y."/>
            <person name="Shaw J.R."/>
            <person name="Andrews J."/>
            <person name="Crease T.J."/>
            <person name="Tang H."/>
            <person name="Lucas S.M."/>
            <person name="Robertson H.M."/>
            <person name="Bork P."/>
            <person name="Koonin E.V."/>
            <person name="Zdobnov E.M."/>
            <person name="Grigoriev I.V."/>
            <person name="Lynch M."/>
            <person name="Boore J.L."/>
        </authorList>
    </citation>
    <scope>NUCLEOTIDE SEQUENCE [LARGE SCALE GENOMIC DNA]</scope>
</reference>
<dbReference type="PROSITE" id="PS51221">
    <property type="entry name" value="TTL"/>
    <property type="match status" value="1"/>
</dbReference>